<dbReference type="EMBL" id="CAJVPT010016424">
    <property type="protein sequence ID" value="CAG8619138.1"/>
    <property type="molecule type" value="Genomic_DNA"/>
</dbReference>
<protein>
    <submittedName>
        <fullName evidence="1">12843_t:CDS:1</fullName>
    </submittedName>
</protein>
<comment type="caution">
    <text evidence="1">The sequence shown here is derived from an EMBL/GenBank/DDBJ whole genome shotgun (WGS) entry which is preliminary data.</text>
</comment>
<feature type="non-terminal residue" evidence="1">
    <location>
        <position position="1"/>
    </location>
</feature>
<dbReference type="Proteomes" id="UP000789525">
    <property type="component" value="Unassembled WGS sequence"/>
</dbReference>
<evidence type="ECO:0000313" key="2">
    <source>
        <dbReference type="Proteomes" id="UP000789525"/>
    </source>
</evidence>
<organism evidence="1 2">
    <name type="scientific">Acaulospora colombiana</name>
    <dbReference type="NCBI Taxonomy" id="27376"/>
    <lineage>
        <taxon>Eukaryota</taxon>
        <taxon>Fungi</taxon>
        <taxon>Fungi incertae sedis</taxon>
        <taxon>Mucoromycota</taxon>
        <taxon>Glomeromycotina</taxon>
        <taxon>Glomeromycetes</taxon>
        <taxon>Diversisporales</taxon>
        <taxon>Acaulosporaceae</taxon>
        <taxon>Acaulospora</taxon>
    </lineage>
</organism>
<proteinExistence type="predicted"/>
<gene>
    <name evidence="1" type="ORF">ACOLOM_LOCUS7272</name>
</gene>
<sequence>KNGDTALNIAARVGNSQLVRQLMEMGASKQIENKIGLKAIDFDPTERIEFEDINDGRLDTSTDFYNQPITSSFVNPRIQKLIDDAETEWIEQLRLKDEQLIETRRQCNATSRQLTEAKHAVNFYKKQEKEINETEEYIEFLEKVLAAESREDSFVPHKRQKIEHSNGETSALDVLSTVSTSIPTSITGLRQSDTNASDLSSIIRIPQDPSLASPTNNFGISVTTTGPPISSIAQNNSSLVTPQPPAPPASLPPMSNAIPPSSSAPPNTSSINATFSSSQRTFVNSFNSQPTVDKPPTITISPPPTEQPQSSLASQPIFVTSPSMMPYNDAVVPEKSASEKLIENEIRNLIAQINAYAADETLLRQEIDSLREKSMDSMMKYKRLIASICKIDLDKVDDYVETILSNDAVDFDEPRIKDLMNRVRNEEEMEDCLF</sequence>
<keyword evidence="2" id="KW-1185">Reference proteome</keyword>
<evidence type="ECO:0000313" key="1">
    <source>
        <dbReference type="EMBL" id="CAG8619138.1"/>
    </source>
</evidence>
<reference evidence="1" key="1">
    <citation type="submission" date="2021-06" db="EMBL/GenBank/DDBJ databases">
        <authorList>
            <person name="Kallberg Y."/>
            <person name="Tangrot J."/>
            <person name="Rosling A."/>
        </authorList>
    </citation>
    <scope>NUCLEOTIDE SEQUENCE</scope>
    <source>
        <strain evidence="1">CL356</strain>
    </source>
</reference>
<accession>A0ACA9N1Z9</accession>
<name>A0ACA9N1Z9_9GLOM</name>